<feature type="domain" description="F-box" evidence="1">
    <location>
        <begin position="1"/>
        <end position="45"/>
    </location>
</feature>
<name>A0A8T2F8I8_ARASU</name>
<dbReference type="Proteomes" id="UP000694251">
    <property type="component" value="Chromosome 3"/>
</dbReference>
<dbReference type="OrthoDB" id="1023386at2759"/>
<protein>
    <submittedName>
        <fullName evidence="2">F-box domain</fullName>
    </submittedName>
</protein>
<dbReference type="NCBIfam" id="TIGR01640">
    <property type="entry name" value="F_box_assoc_1"/>
    <property type="match status" value="1"/>
</dbReference>
<dbReference type="InterPro" id="IPR006527">
    <property type="entry name" value="F-box-assoc_dom_typ1"/>
</dbReference>
<dbReference type="InterPro" id="IPR001810">
    <property type="entry name" value="F-box_dom"/>
</dbReference>
<evidence type="ECO:0000313" key="2">
    <source>
        <dbReference type="EMBL" id="KAG7632518.1"/>
    </source>
</evidence>
<dbReference type="Pfam" id="PF07734">
    <property type="entry name" value="FBA_1"/>
    <property type="match status" value="1"/>
</dbReference>
<keyword evidence="3" id="KW-1185">Reference proteome</keyword>
<evidence type="ECO:0000259" key="1">
    <source>
        <dbReference type="PROSITE" id="PS50181"/>
    </source>
</evidence>
<proteinExistence type="predicted"/>
<dbReference type="Pfam" id="PF00646">
    <property type="entry name" value="F-box"/>
    <property type="match status" value="1"/>
</dbReference>
<dbReference type="CDD" id="cd22157">
    <property type="entry name" value="F-box_AtFBW1-like"/>
    <property type="match status" value="1"/>
</dbReference>
<accession>A0A8T2F8I8</accession>
<dbReference type="PROSITE" id="PS50181">
    <property type="entry name" value="FBOX"/>
    <property type="match status" value="1"/>
</dbReference>
<reference evidence="2 3" key="1">
    <citation type="submission" date="2020-12" db="EMBL/GenBank/DDBJ databases">
        <title>Concerted genomic and epigenomic changes stabilize Arabidopsis allopolyploids.</title>
        <authorList>
            <person name="Chen Z."/>
        </authorList>
    </citation>
    <scope>NUCLEOTIDE SEQUENCE [LARGE SCALE GENOMIC DNA]</scope>
    <source>
        <strain evidence="2">As9502</strain>
        <tissue evidence="2">Leaf</tissue>
    </source>
</reference>
<gene>
    <name evidence="2" type="ORF">ISN44_As03g026490</name>
</gene>
<sequence length="361" mass="41906">MMMPELPEDLLVEILCRVPATSLKRLRSTCKLWNHLYNDKRFKSKHCHKAPRQSLILMWKNFGFSSISINLQRVSPIEVTGELNLIDHHSSLGMFRNSPLCQTSGLLLCVNVEKINTRLVVWNPCTGKTKWIQHRRMGYICNYALGSYQDKKSGNNSYKILSHGIYGGQEFEIYEINSNSWRILDVTVDSSLYIENVSLKGKTYWFATDGNDKPCDLFLICFDYTTERFERLCLPYQIPYFRNTSLSVVKEEKLSVLLQPSLTSKTQIWVTNKIGEAKVLSWIKFLTVDLKPEIKYGIKFLVDEENKVLVYEQNFVINGKNNMIYVVGEDNEVREVVFRVGLKPLFFYYVPSLTQIQQGND</sequence>
<dbReference type="InterPro" id="IPR017451">
    <property type="entry name" value="F-box-assoc_interact_dom"/>
</dbReference>
<dbReference type="EMBL" id="JAEFBJ010000003">
    <property type="protein sequence ID" value="KAG7632518.1"/>
    <property type="molecule type" value="Genomic_DNA"/>
</dbReference>
<evidence type="ECO:0000313" key="3">
    <source>
        <dbReference type="Proteomes" id="UP000694251"/>
    </source>
</evidence>
<organism evidence="2 3">
    <name type="scientific">Arabidopsis suecica</name>
    <name type="common">Swedish thale-cress</name>
    <name type="synonym">Cardaminopsis suecica</name>
    <dbReference type="NCBI Taxonomy" id="45249"/>
    <lineage>
        <taxon>Eukaryota</taxon>
        <taxon>Viridiplantae</taxon>
        <taxon>Streptophyta</taxon>
        <taxon>Embryophyta</taxon>
        <taxon>Tracheophyta</taxon>
        <taxon>Spermatophyta</taxon>
        <taxon>Magnoliopsida</taxon>
        <taxon>eudicotyledons</taxon>
        <taxon>Gunneridae</taxon>
        <taxon>Pentapetalae</taxon>
        <taxon>rosids</taxon>
        <taxon>malvids</taxon>
        <taxon>Brassicales</taxon>
        <taxon>Brassicaceae</taxon>
        <taxon>Camelineae</taxon>
        <taxon>Arabidopsis</taxon>
    </lineage>
</organism>
<comment type="caution">
    <text evidence="2">The sequence shown here is derived from an EMBL/GenBank/DDBJ whole genome shotgun (WGS) entry which is preliminary data.</text>
</comment>
<dbReference type="AlphaFoldDB" id="A0A8T2F8I8"/>
<dbReference type="PANTHER" id="PTHR31672">
    <property type="entry name" value="BNACNNG10540D PROTEIN"/>
    <property type="match status" value="1"/>
</dbReference>
<dbReference type="SMART" id="SM00256">
    <property type="entry name" value="FBOX"/>
    <property type="match status" value="1"/>
</dbReference>
<dbReference type="PANTHER" id="PTHR31672:SF13">
    <property type="entry name" value="F-BOX PROTEIN CPR30-LIKE"/>
    <property type="match status" value="1"/>
</dbReference>
<dbReference type="InterPro" id="IPR050796">
    <property type="entry name" value="SCF_F-box_component"/>
</dbReference>